<evidence type="ECO:0000256" key="3">
    <source>
        <dbReference type="ARBA" id="ARBA00022475"/>
    </source>
</evidence>
<dbReference type="InterPro" id="IPR006685">
    <property type="entry name" value="MscS_channel_2nd"/>
</dbReference>
<evidence type="ECO:0000313" key="12">
    <source>
        <dbReference type="Proteomes" id="UP000006583"/>
    </source>
</evidence>
<dbReference type="InterPro" id="IPR049142">
    <property type="entry name" value="MS_channel_1st"/>
</dbReference>
<feature type="transmembrane region" description="Helical" evidence="7">
    <location>
        <begin position="146"/>
        <end position="165"/>
    </location>
</feature>
<evidence type="ECO:0000313" key="11">
    <source>
        <dbReference type="EMBL" id="AEH22122.1"/>
    </source>
</evidence>
<keyword evidence="3" id="KW-1003">Cell membrane</keyword>
<dbReference type="InterPro" id="IPR045275">
    <property type="entry name" value="MscS_archaea/bacteria_type"/>
</dbReference>
<feature type="domain" description="Mechanosensitive ion channel MscS C-terminal" evidence="9">
    <location>
        <begin position="244"/>
        <end position="329"/>
    </location>
</feature>
<feature type="domain" description="Mechanosensitive ion channel MscS" evidence="8">
    <location>
        <begin position="167"/>
        <end position="233"/>
    </location>
</feature>
<feature type="transmembrane region" description="Helical" evidence="7">
    <location>
        <begin position="6"/>
        <end position="26"/>
    </location>
</feature>
<comment type="similarity">
    <text evidence="2">Belongs to the MscS (TC 1.A.23) family.</text>
</comment>
<accession>F8C1Q3</accession>
<dbReference type="SUPFAM" id="SSF82689">
    <property type="entry name" value="Mechanosensitive channel protein MscS (YggB), C-terminal domain"/>
    <property type="match status" value="1"/>
</dbReference>
<dbReference type="Gene3D" id="3.30.70.100">
    <property type="match status" value="1"/>
</dbReference>
<dbReference type="SUPFAM" id="SSF82861">
    <property type="entry name" value="Mechanosensitive channel protein MscS (YggB), transmembrane region"/>
    <property type="match status" value="1"/>
</dbReference>
<dbReference type="PANTHER" id="PTHR30221:SF1">
    <property type="entry name" value="SMALL-CONDUCTANCE MECHANOSENSITIVE CHANNEL"/>
    <property type="match status" value="1"/>
</dbReference>
<dbReference type="InterPro" id="IPR010920">
    <property type="entry name" value="LSM_dom_sf"/>
</dbReference>
<dbReference type="Gene3D" id="2.30.30.60">
    <property type="match status" value="1"/>
</dbReference>
<evidence type="ECO:0000259" key="10">
    <source>
        <dbReference type="Pfam" id="PF21088"/>
    </source>
</evidence>
<protein>
    <submittedName>
        <fullName evidence="11">MscS Mechanosensitive ion channel</fullName>
    </submittedName>
</protein>
<reference evidence="11 12" key="1">
    <citation type="journal article" date="2013" name="Genome Announc.">
        <title>Complete genome sequence of the hyperthermophilic sulfate-reducing bacterium Thermodesulfobacterium geofontis OPF15T.</title>
        <authorList>
            <person name="Elkins J.G."/>
            <person name="Hamilton-Brehm S.D."/>
            <person name="Lucas S."/>
            <person name="Han J."/>
            <person name="Lapidus A."/>
            <person name="Cheng J.F."/>
            <person name="Goodwin L.A."/>
            <person name="Pitluck S."/>
            <person name="Peters L."/>
            <person name="Mikhailova N."/>
            <person name="Davenport K.W."/>
            <person name="Detter J.C."/>
            <person name="Han C.S."/>
            <person name="Tapia R."/>
            <person name="Land M.L."/>
            <person name="Hauser L."/>
            <person name="Kyrpides N.C."/>
            <person name="Ivanova N.N."/>
            <person name="Pagani I."/>
            <person name="Bruce D."/>
            <person name="Woyke T."/>
            <person name="Cottingham R.W."/>
        </authorList>
    </citation>
    <scope>NUCLEOTIDE SEQUENCE [LARGE SCALE GENOMIC DNA]</scope>
    <source>
        <strain evidence="11 12">OPF15</strain>
    </source>
</reference>
<dbReference type="Proteomes" id="UP000006583">
    <property type="component" value="Chromosome"/>
</dbReference>
<feature type="transmembrane region" description="Helical" evidence="7">
    <location>
        <begin position="86"/>
        <end position="109"/>
    </location>
</feature>
<dbReference type="SUPFAM" id="SSF50182">
    <property type="entry name" value="Sm-like ribonucleoproteins"/>
    <property type="match status" value="1"/>
</dbReference>
<sequence>MLKTYLYPIFVFIISIFTGFVIRLIFKNRISYFNQKFNLGLSFKTIVFFSNICFFWIILLGIYLSISIVEFPAKFQQIINSINKLLIILFIITLAWVSAKIVVSFLNFYMREKTELPPKVSIIEIIIKIVILFIGFILILDTLHINITPFITSLGIAGLAVGLALQDTLSNFFAGLHILMTKQIKPGDYISIEGGFEGFVEDITWRNTTIKTVSNNLVIIPNSKIASSIVTNYFLPDKGLTVPVQVGVSYDSDLEKVERITLEVAKEVMKEVPGGVPDFEPFIRYHTFGEFSINFTVVLRVQSYTDRYPVIHEFVKRLHKRYKEEGIEIPFPIRTVYLKHKN</sequence>
<dbReference type="PATRIC" id="fig|795359.3.peg.5"/>
<feature type="transmembrane region" description="Helical" evidence="7">
    <location>
        <begin position="121"/>
        <end position="140"/>
    </location>
</feature>
<evidence type="ECO:0000256" key="6">
    <source>
        <dbReference type="ARBA" id="ARBA00023136"/>
    </source>
</evidence>
<dbReference type="InterPro" id="IPR023408">
    <property type="entry name" value="MscS_beta-dom_sf"/>
</dbReference>
<feature type="transmembrane region" description="Helical" evidence="7">
    <location>
        <begin position="46"/>
        <end position="66"/>
    </location>
</feature>
<dbReference type="PANTHER" id="PTHR30221">
    <property type="entry name" value="SMALL-CONDUCTANCE MECHANOSENSITIVE CHANNEL"/>
    <property type="match status" value="1"/>
</dbReference>
<dbReference type="RefSeq" id="WP_013908822.1">
    <property type="nucleotide sequence ID" value="NC_015682.1"/>
</dbReference>
<dbReference type="AlphaFoldDB" id="F8C1Q3"/>
<proteinExistence type="inferred from homology"/>
<dbReference type="eggNOG" id="COG3264">
    <property type="taxonomic scope" value="Bacteria"/>
</dbReference>
<dbReference type="KEGG" id="top:TOPB45_0005"/>
<dbReference type="InterPro" id="IPR011066">
    <property type="entry name" value="MscS_channel_C_sf"/>
</dbReference>
<dbReference type="OrthoDB" id="9809206at2"/>
<gene>
    <name evidence="11" type="ordered locus">TOPB45_0005</name>
</gene>
<evidence type="ECO:0000259" key="8">
    <source>
        <dbReference type="Pfam" id="PF00924"/>
    </source>
</evidence>
<dbReference type="STRING" id="795359.TOPB45_0005"/>
<keyword evidence="4 7" id="KW-0812">Transmembrane</keyword>
<evidence type="ECO:0000256" key="4">
    <source>
        <dbReference type="ARBA" id="ARBA00022692"/>
    </source>
</evidence>
<name>F8C1Q3_THEGP</name>
<keyword evidence="12" id="KW-1185">Reference proteome</keyword>
<dbReference type="Pfam" id="PF00924">
    <property type="entry name" value="MS_channel_2nd"/>
    <property type="match status" value="1"/>
</dbReference>
<organism evidence="11 12">
    <name type="scientific">Thermodesulfobacterium geofontis (strain OPF15)</name>
    <dbReference type="NCBI Taxonomy" id="795359"/>
    <lineage>
        <taxon>Bacteria</taxon>
        <taxon>Pseudomonadati</taxon>
        <taxon>Thermodesulfobacteriota</taxon>
        <taxon>Thermodesulfobacteria</taxon>
        <taxon>Thermodesulfobacteriales</taxon>
        <taxon>Thermodesulfobacteriaceae</taxon>
        <taxon>Thermodesulfobacterium</taxon>
    </lineage>
</organism>
<comment type="subcellular location">
    <subcellularLocation>
        <location evidence="1">Cell membrane</location>
        <topology evidence="1">Multi-pass membrane protein</topology>
    </subcellularLocation>
</comment>
<dbReference type="Gene3D" id="1.10.287.1260">
    <property type="match status" value="1"/>
</dbReference>
<keyword evidence="6 7" id="KW-0472">Membrane</keyword>
<evidence type="ECO:0000256" key="5">
    <source>
        <dbReference type="ARBA" id="ARBA00022989"/>
    </source>
</evidence>
<evidence type="ECO:0000256" key="1">
    <source>
        <dbReference type="ARBA" id="ARBA00004651"/>
    </source>
</evidence>
<evidence type="ECO:0000259" key="9">
    <source>
        <dbReference type="Pfam" id="PF21082"/>
    </source>
</evidence>
<dbReference type="GO" id="GO:0005886">
    <property type="term" value="C:plasma membrane"/>
    <property type="evidence" value="ECO:0007669"/>
    <property type="project" value="UniProtKB-SubCell"/>
</dbReference>
<feature type="domain" description="Mechanosensitive ion channel transmembrane helices 2/3" evidence="10">
    <location>
        <begin position="126"/>
        <end position="166"/>
    </location>
</feature>
<keyword evidence="5 7" id="KW-1133">Transmembrane helix</keyword>
<dbReference type="InterPro" id="IPR011014">
    <property type="entry name" value="MscS_channel_TM-2"/>
</dbReference>
<dbReference type="InterPro" id="IPR049278">
    <property type="entry name" value="MS_channel_C"/>
</dbReference>
<dbReference type="Pfam" id="PF21088">
    <property type="entry name" value="MS_channel_1st"/>
    <property type="match status" value="1"/>
</dbReference>
<evidence type="ECO:0000256" key="2">
    <source>
        <dbReference type="ARBA" id="ARBA00008017"/>
    </source>
</evidence>
<dbReference type="Pfam" id="PF21082">
    <property type="entry name" value="MS_channel_3rd"/>
    <property type="match status" value="1"/>
</dbReference>
<dbReference type="HOGENOM" id="CLU_037945_0_1_0"/>
<dbReference type="GO" id="GO:0008381">
    <property type="term" value="F:mechanosensitive monoatomic ion channel activity"/>
    <property type="evidence" value="ECO:0007669"/>
    <property type="project" value="InterPro"/>
</dbReference>
<evidence type="ECO:0000256" key="7">
    <source>
        <dbReference type="SAM" id="Phobius"/>
    </source>
</evidence>
<dbReference type="EMBL" id="CP002829">
    <property type="protein sequence ID" value="AEH22122.1"/>
    <property type="molecule type" value="Genomic_DNA"/>
</dbReference>